<dbReference type="FunFam" id="3.30.160.60:FF:000100">
    <property type="entry name" value="Zinc finger 45-like"/>
    <property type="match status" value="1"/>
</dbReference>
<feature type="domain" description="C2H2-type" evidence="13">
    <location>
        <begin position="610"/>
        <end position="637"/>
    </location>
</feature>
<evidence type="ECO:0000313" key="15">
    <source>
        <dbReference type="Ensembl" id="ENSACAP00000021636.3"/>
    </source>
</evidence>
<dbReference type="HOGENOM" id="CLU_002678_49_3_1"/>
<feature type="domain" description="C2H2-type" evidence="13">
    <location>
        <begin position="694"/>
        <end position="721"/>
    </location>
</feature>
<dbReference type="InterPro" id="IPR038269">
    <property type="entry name" value="SCAN_sf"/>
</dbReference>
<gene>
    <name evidence="15" type="primary">LOC100565817</name>
</gene>
<organism evidence="15 16">
    <name type="scientific">Anolis carolinensis</name>
    <name type="common">Green anole</name>
    <name type="synonym">American chameleon</name>
    <dbReference type="NCBI Taxonomy" id="28377"/>
    <lineage>
        <taxon>Eukaryota</taxon>
        <taxon>Metazoa</taxon>
        <taxon>Chordata</taxon>
        <taxon>Craniata</taxon>
        <taxon>Vertebrata</taxon>
        <taxon>Euteleostomi</taxon>
        <taxon>Lepidosauria</taxon>
        <taxon>Squamata</taxon>
        <taxon>Bifurcata</taxon>
        <taxon>Unidentata</taxon>
        <taxon>Episquamata</taxon>
        <taxon>Toxicofera</taxon>
        <taxon>Iguania</taxon>
        <taxon>Dactyloidae</taxon>
        <taxon>Anolis</taxon>
    </lineage>
</organism>
<dbReference type="InParanoid" id="G1KZD9"/>
<keyword evidence="3" id="KW-0479">Metal-binding</keyword>
<feature type="domain" description="C2H2-type" evidence="13">
    <location>
        <begin position="582"/>
        <end position="609"/>
    </location>
</feature>
<dbReference type="FunFam" id="1.10.4020.10:FF:000001">
    <property type="entry name" value="zinc finger protein 263 isoform X1"/>
    <property type="match status" value="1"/>
</dbReference>
<evidence type="ECO:0000256" key="10">
    <source>
        <dbReference type="ARBA" id="ARBA00023242"/>
    </source>
</evidence>
<dbReference type="FunFam" id="3.30.160.60:FF:002604">
    <property type="entry name" value="Zinc finger protein 715"/>
    <property type="match status" value="1"/>
</dbReference>
<evidence type="ECO:0000256" key="7">
    <source>
        <dbReference type="ARBA" id="ARBA00023015"/>
    </source>
</evidence>
<dbReference type="SMART" id="SM00355">
    <property type="entry name" value="ZnF_C2H2"/>
    <property type="match status" value="6"/>
</dbReference>
<keyword evidence="5 11" id="KW-0863">Zinc-finger</keyword>
<evidence type="ECO:0000256" key="11">
    <source>
        <dbReference type="PROSITE-ProRule" id="PRU00042"/>
    </source>
</evidence>
<evidence type="ECO:0000259" key="14">
    <source>
        <dbReference type="PROSITE" id="PS50804"/>
    </source>
</evidence>
<evidence type="ECO:0000256" key="5">
    <source>
        <dbReference type="ARBA" id="ARBA00022771"/>
    </source>
</evidence>
<evidence type="ECO:0000256" key="1">
    <source>
        <dbReference type="ARBA" id="ARBA00004123"/>
    </source>
</evidence>
<dbReference type="AlphaFoldDB" id="G1KZD9"/>
<evidence type="ECO:0000259" key="13">
    <source>
        <dbReference type="PROSITE" id="PS50157"/>
    </source>
</evidence>
<comment type="similarity">
    <text evidence="2">Belongs to the krueppel C2H2-type zinc-finger protein family.</text>
</comment>
<dbReference type="Pfam" id="PF00096">
    <property type="entry name" value="zf-C2H2"/>
    <property type="match status" value="6"/>
</dbReference>
<feature type="domain" description="C2H2-type" evidence="13">
    <location>
        <begin position="666"/>
        <end position="693"/>
    </location>
</feature>
<dbReference type="eggNOG" id="KOG1721">
    <property type="taxonomic scope" value="Eukaryota"/>
</dbReference>
<dbReference type="Ensembl" id="ENSACAT00000024206.3">
    <property type="protein sequence ID" value="ENSACAP00000021636.3"/>
    <property type="gene ID" value="ENSACAG00000028022.3"/>
</dbReference>
<evidence type="ECO:0000256" key="2">
    <source>
        <dbReference type="ARBA" id="ARBA00006991"/>
    </source>
</evidence>
<keyword evidence="16" id="KW-1185">Reference proteome</keyword>
<dbReference type="InterPro" id="IPR036236">
    <property type="entry name" value="Znf_C2H2_sf"/>
</dbReference>
<dbReference type="OrthoDB" id="9041220at2759"/>
<comment type="subcellular location">
    <subcellularLocation>
        <location evidence="1">Nucleus</location>
    </subcellularLocation>
</comment>
<evidence type="ECO:0000256" key="4">
    <source>
        <dbReference type="ARBA" id="ARBA00022737"/>
    </source>
</evidence>
<evidence type="ECO:0000256" key="6">
    <source>
        <dbReference type="ARBA" id="ARBA00022833"/>
    </source>
</evidence>
<dbReference type="CDD" id="cd07936">
    <property type="entry name" value="SCAN"/>
    <property type="match status" value="1"/>
</dbReference>
<dbReference type="Gene3D" id="3.30.160.60">
    <property type="entry name" value="Classic Zinc Finger"/>
    <property type="match status" value="6"/>
</dbReference>
<dbReference type="PROSITE" id="PS00028">
    <property type="entry name" value="ZINC_FINGER_C2H2_1"/>
    <property type="match status" value="6"/>
</dbReference>
<reference evidence="15" key="2">
    <citation type="submission" date="2025-08" db="UniProtKB">
        <authorList>
            <consortium name="Ensembl"/>
        </authorList>
    </citation>
    <scope>IDENTIFICATION</scope>
</reference>
<sequence length="728" mass="83133">MKEEMSAARQPHGGQGELRKATADVRSECFTEQRGLGASFEGKEEPGKGMHEHTWEAQWQDFLETLQPLHTGWKNQVTTETVPWEDAKAFLASFEQVAKACRWPKEEWAARLLPALSGDAEQAFQSLGARDKKDYGKVKAAILRADALKIETQRQHFRQFCCQEVEDPRRVYSQVQELCCRWLKPERHSKEQILELLVLEQFLASLPPDLQGWIRVGGPDSCSQAVALVEDFMMCQQEAERRKWQGPLTEECLGSPGKEEESSESYKEVTQNGDTEISAPGNGIKCLSHAESSLPHEGQEVVQTGVKKEPMDPNEASMSLQIVQRGLTHPGQQTVVWEVLQENGKKVDTLGGRERSMIKTENCEDGRNESEDTSETSSHIMQGRRKEGGMQEIYEFEEEQRSQLMERSSRCNELTTAFTSPVCQLLKVPGRDGMPFMVNGDRTSCDQLELDMIHINADFQQNPYSDIPQRTISGECKSKFSERGVYLNRHHAKEKLSHIEPKCPPDWTFNYTKPLKKHPGLSSEGRLRESSPCRQCRSEREHLLTHSCPGERVHDCPECGKVFTSKPALLRHQEMHAEIKPYECAQCGKCFSQKKYLKSHELMHAGEKPYKCPECGKSFTEARNLKRHHRIHTGEKPFKCSECGKCFNEEGILKKHQRIHTGEKPYKCPECGKCFIQGSDLRNHRRIHTGEKPYKCSDCGKSFSRSQQVKRHQRIHLERNHTDVLSVD</sequence>
<dbReference type="PANTHER" id="PTHR23226">
    <property type="entry name" value="ZINC FINGER AND SCAN DOMAIN-CONTAINING"/>
    <property type="match status" value="1"/>
</dbReference>
<reference evidence="15" key="3">
    <citation type="submission" date="2025-09" db="UniProtKB">
        <authorList>
            <consortium name="Ensembl"/>
        </authorList>
    </citation>
    <scope>IDENTIFICATION</scope>
</reference>
<proteinExistence type="inferred from homology"/>
<dbReference type="PANTHER" id="PTHR23226:SF416">
    <property type="entry name" value="FI01424P"/>
    <property type="match status" value="1"/>
</dbReference>
<evidence type="ECO:0000256" key="8">
    <source>
        <dbReference type="ARBA" id="ARBA00023125"/>
    </source>
</evidence>
<keyword evidence="10" id="KW-0539">Nucleus</keyword>
<dbReference type="FunFam" id="3.30.160.60:FF:001498">
    <property type="entry name" value="Zinc finger protein 404"/>
    <property type="match status" value="1"/>
</dbReference>
<dbReference type="Pfam" id="PF02023">
    <property type="entry name" value="SCAN"/>
    <property type="match status" value="1"/>
</dbReference>
<dbReference type="Gene3D" id="1.10.4020.10">
    <property type="entry name" value="DNA breaking-rejoining enzymes"/>
    <property type="match status" value="1"/>
</dbReference>
<dbReference type="PROSITE" id="PS50157">
    <property type="entry name" value="ZINC_FINGER_C2H2_2"/>
    <property type="match status" value="6"/>
</dbReference>
<feature type="domain" description="SCAN box" evidence="14">
    <location>
        <begin position="154"/>
        <end position="232"/>
    </location>
</feature>
<dbReference type="GeneID" id="100565817"/>
<dbReference type="Proteomes" id="UP000001646">
    <property type="component" value="Chromosome 2"/>
</dbReference>
<evidence type="ECO:0000313" key="16">
    <source>
        <dbReference type="Proteomes" id="UP000001646"/>
    </source>
</evidence>
<dbReference type="GeneTree" id="ENSGT00940000154715"/>
<dbReference type="SMART" id="SM00431">
    <property type="entry name" value="SCAN"/>
    <property type="match status" value="1"/>
</dbReference>
<feature type="compositionally biased region" description="Basic and acidic residues" evidence="12">
    <location>
        <begin position="359"/>
        <end position="370"/>
    </location>
</feature>
<dbReference type="InterPro" id="IPR013087">
    <property type="entry name" value="Znf_C2H2_type"/>
</dbReference>
<keyword evidence="4" id="KW-0677">Repeat</keyword>
<dbReference type="FunFam" id="3.30.160.60:FF:002343">
    <property type="entry name" value="Zinc finger protein 33A"/>
    <property type="match status" value="2"/>
</dbReference>
<keyword evidence="9" id="KW-0804">Transcription</keyword>
<feature type="region of interest" description="Disordered" evidence="12">
    <location>
        <begin position="1"/>
        <end position="23"/>
    </location>
</feature>
<dbReference type="InterPro" id="IPR003309">
    <property type="entry name" value="SCAN_dom"/>
</dbReference>
<keyword evidence="7" id="KW-0805">Transcription regulation</keyword>
<dbReference type="GO" id="GO:0006357">
    <property type="term" value="P:regulation of transcription by RNA polymerase II"/>
    <property type="evidence" value="ECO:0000318"/>
    <property type="project" value="GO_Central"/>
</dbReference>
<feature type="domain" description="C2H2-type" evidence="13">
    <location>
        <begin position="638"/>
        <end position="665"/>
    </location>
</feature>
<evidence type="ECO:0000256" key="12">
    <source>
        <dbReference type="SAM" id="MobiDB-lite"/>
    </source>
</evidence>
<name>G1KZD9_ANOCA</name>
<accession>G1KZD9</accession>
<keyword evidence="8" id="KW-0238">DNA-binding</keyword>
<dbReference type="SUPFAM" id="SSF57667">
    <property type="entry name" value="beta-beta-alpha zinc fingers"/>
    <property type="match status" value="3"/>
</dbReference>
<dbReference type="GO" id="GO:0008270">
    <property type="term" value="F:zinc ion binding"/>
    <property type="evidence" value="ECO:0007669"/>
    <property type="project" value="UniProtKB-KW"/>
</dbReference>
<dbReference type="SUPFAM" id="SSF47353">
    <property type="entry name" value="Retrovirus capsid dimerization domain-like"/>
    <property type="match status" value="1"/>
</dbReference>
<dbReference type="Bgee" id="ENSACAG00000028022">
    <property type="expression patterns" value="Expressed in ovary and 13 other cell types or tissues"/>
</dbReference>
<keyword evidence="6" id="KW-0862">Zinc</keyword>
<reference evidence="15 16" key="1">
    <citation type="submission" date="2009-12" db="EMBL/GenBank/DDBJ databases">
        <title>The Genome Sequence of Anolis carolinensis (Green Anole Lizard).</title>
        <authorList>
            <consortium name="The Genome Sequencing Platform"/>
            <person name="Di Palma F."/>
            <person name="Alfoldi J."/>
            <person name="Heiman D."/>
            <person name="Young S."/>
            <person name="Grabherr M."/>
            <person name="Johnson J."/>
            <person name="Lander E.S."/>
            <person name="Lindblad-Toh K."/>
        </authorList>
    </citation>
    <scope>NUCLEOTIDE SEQUENCE [LARGE SCALE GENOMIC DNA]</scope>
    <source>
        <strain evidence="15 16">JBL SC #1</strain>
    </source>
</reference>
<protein>
    <submittedName>
        <fullName evidence="15">Uncharacterized protein</fullName>
    </submittedName>
</protein>
<dbReference type="PROSITE" id="PS50804">
    <property type="entry name" value="SCAN_BOX"/>
    <property type="match status" value="1"/>
</dbReference>
<feature type="region of interest" description="Disordered" evidence="12">
    <location>
        <begin position="359"/>
        <end position="390"/>
    </location>
</feature>
<dbReference type="GO" id="GO:0000978">
    <property type="term" value="F:RNA polymerase II cis-regulatory region sequence-specific DNA binding"/>
    <property type="evidence" value="ECO:0000318"/>
    <property type="project" value="GO_Central"/>
</dbReference>
<dbReference type="FunFam" id="3.30.160.60:FF:001158">
    <property type="entry name" value="zinc finger protein 22"/>
    <property type="match status" value="1"/>
</dbReference>
<dbReference type="GO" id="GO:0005634">
    <property type="term" value="C:nucleus"/>
    <property type="evidence" value="ECO:0007669"/>
    <property type="project" value="UniProtKB-SubCell"/>
</dbReference>
<evidence type="ECO:0000256" key="9">
    <source>
        <dbReference type="ARBA" id="ARBA00023163"/>
    </source>
</evidence>
<feature type="domain" description="C2H2-type" evidence="13">
    <location>
        <begin position="554"/>
        <end position="581"/>
    </location>
</feature>
<evidence type="ECO:0000256" key="3">
    <source>
        <dbReference type="ARBA" id="ARBA00022723"/>
    </source>
</evidence>
<dbReference type="GO" id="GO:0000981">
    <property type="term" value="F:DNA-binding transcription factor activity, RNA polymerase II-specific"/>
    <property type="evidence" value="ECO:0000318"/>
    <property type="project" value="GO_Central"/>
</dbReference>